<reference evidence="8" key="1">
    <citation type="submission" date="2016-12" db="EMBL/GenBank/DDBJ databases">
        <authorList>
            <person name="Le Fleche-Mateos A."/>
        </authorList>
    </citation>
    <scope>NUCLEOTIDE SEQUENCE</scope>
    <source>
        <strain evidence="8">213</strain>
    </source>
</reference>
<feature type="transmembrane region" description="Helical" evidence="6">
    <location>
        <begin position="64"/>
        <end position="85"/>
    </location>
</feature>
<feature type="transmembrane region" description="Helical" evidence="6">
    <location>
        <begin position="322"/>
        <end position="343"/>
    </location>
</feature>
<evidence type="ECO:0000256" key="6">
    <source>
        <dbReference type="SAM" id="Phobius"/>
    </source>
</evidence>
<feature type="transmembrane region" description="Helical" evidence="6">
    <location>
        <begin position="237"/>
        <end position="263"/>
    </location>
</feature>
<gene>
    <name evidence="8" type="ORF">BS639_06890</name>
    <name evidence="7" type="ORF">ITX54_19880</name>
</gene>
<dbReference type="EMBL" id="JADMKS010000009">
    <property type="protein sequence ID" value="MBF6638923.1"/>
    <property type="molecule type" value="Genomic_DNA"/>
</dbReference>
<evidence type="ECO:0000313" key="9">
    <source>
        <dbReference type="Proteomes" id="UP000192722"/>
    </source>
</evidence>
<dbReference type="InterPro" id="IPR001248">
    <property type="entry name" value="Pur-cyt_permease"/>
</dbReference>
<evidence type="ECO:0000313" key="10">
    <source>
        <dbReference type="Proteomes" id="UP000705283"/>
    </source>
</evidence>
<keyword evidence="3 6" id="KW-0812">Transmembrane</keyword>
<protein>
    <submittedName>
        <fullName evidence="7">Cytosine permease</fullName>
    </submittedName>
</protein>
<dbReference type="Pfam" id="PF02133">
    <property type="entry name" value="Transp_cyt_pur"/>
    <property type="match status" value="1"/>
</dbReference>
<dbReference type="RefSeq" id="WP_055775183.1">
    <property type="nucleotide sequence ID" value="NZ_CBCSCF010000005.1"/>
</dbReference>
<dbReference type="GO" id="GO:0005886">
    <property type="term" value="C:plasma membrane"/>
    <property type="evidence" value="ECO:0007669"/>
    <property type="project" value="TreeGrafter"/>
</dbReference>
<dbReference type="InterPro" id="IPR030191">
    <property type="entry name" value="CodB"/>
</dbReference>
<feature type="transmembrane region" description="Helical" evidence="6">
    <location>
        <begin position="408"/>
        <end position="427"/>
    </location>
</feature>
<organism evidence="7 10">
    <name type="scientific">Rouxiella silvae</name>
    <dbReference type="NCBI Taxonomy" id="1646373"/>
    <lineage>
        <taxon>Bacteria</taxon>
        <taxon>Pseudomonadati</taxon>
        <taxon>Pseudomonadota</taxon>
        <taxon>Gammaproteobacteria</taxon>
        <taxon>Enterobacterales</taxon>
        <taxon>Yersiniaceae</taxon>
        <taxon>Rouxiella</taxon>
    </lineage>
</organism>
<feature type="transmembrane region" description="Helical" evidence="6">
    <location>
        <begin position="196"/>
        <end position="217"/>
    </location>
</feature>
<evidence type="ECO:0000313" key="8">
    <source>
        <dbReference type="EMBL" id="ORJ22021.1"/>
    </source>
</evidence>
<sequence length="433" mass="46037">MSKKITPKHDATLGLEEEFENEAVPLSHRHSTRSVSAVWFGFPMILTNAVFGGIMAYNLGFWRAILAILLGNLVLFAYVGTLSYLAGKTGLNFAMQARKTFGHRGYIITSAFLSTVVIGWYAFQTGLTGTIVSSTFGWNTSWVIVLATVLYTGVTFLGVRALSIIGMIAAPMFVIMGIAALFFVSQHTDLSQITAYKGTAGGITMGIAMTMVIAGFADSGTMTADFTRWSQTGKSAVVATFSAFPVANFVSLLSGVVIVSAGAGIDPAHNGGDFLHLLVGHNALLNLLALLFVFINLGSVCTHCLYNGAVGYSHLLKSKMRIWTIILGVIGGVLAIIGVWSYFLNWLSLLGVAVPPIGAVMIVDLLFLGHISSSRAESAYRGSAFLSWAIGTLCATAAHLWFPDFGEALIGMIIGGAAYAVIQSMTAKKWVTA</sequence>
<comment type="subcellular location">
    <subcellularLocation>
        <location evidence="1">Membrane</location>
        <topology evidence="1">Multi-pass membrane protein</topology>
    </subcellularLocation>
</comment>
<comment type="similarity">
    <text evidence="2">Belongs to the purine-cytosine permease (2.A.39) family.</text>
</comment>
<proteinExistence type="inferred from homology"/>
<feature type="transmembrane region" description="Helical" evidence="6">
    <location>
        <begin position="37"/>
        <end position="58"/>
    </location>
</feature>
<name>A0AA41BYP7_9GAMM</name>
<reference evidence="8 9" key="2">
    <citation type="journal article" date="2017" name="Int. J. Syst. Evol. Microbiol.">
        <title>Rouxiella badensis sp. nov. and Rouxiella silvae sp. nov. isolated from peat bog soil in Germany and emendation of the genus description.</title>
        <authorList>
            <person name="Le Fleche-Mateos A."/>
            <person name="Kugler J.H."/>
            <person name="Hansen S.H."/>
            <person name="Syldatk C."/>
            <person name="Hausmann R."/>
            <person name="Lomprez F."/>
            <person name="Vandenbogaert M."/>
            <person name="Manuguerra J.C."/>
            <person name="Grimont P.A."/>
        </authorList>
    </citation>
    <scope>NUCLEOTIDE SEQUENCE [LARGE SCALE GENOMIC DNA]</scope>
    <source>
        <strain evidence="8 9">213</strain>
    </source>
</reference>
<keyword evidence="9" id="KW-1185">Reference proteome</keyword>
<evidence type="ECO:0000256" key="3">
    <source>
        <dbReference type="ARBA" id="ARBA00022692"/>
    </source>
</evidence>
<evidence type="ECO:0000256" key="1">
    <source>
        <dbReference type="ARBA" id="ARBA00004141"/>
    </source>
</evidence>
<dbReference type="PANTHER" id="PTHR30569">
    <property type="entry name" value="CYTOSINE TRANSPORTER CODB"/>
    <property type="match status" value="1"/>
</dbReference>
<feature type="transmembrane region" description="Helical" evidence="6">
    <location>
        <begin position="105"/>
        <end position="123"/>
    </location>
</feature>
<dbReference type="Proteomes" id="UP000705283">
    <property type="component" value="Unassembled WGS sequence"/>
</dbReference>
<accession>A0AA41BYP7</accession>
<dbReference type="Gene3D" id="1.10.4160.10">
    <property type="entry name" value="Hydantoin permease"/>
    <property type="match status" value="1"/>
</dbReference>
<dbReference type="AlphaFoldDB" id="A0AA41BYP7"/>
<feature type="transmembrane region" description="Helical" evidence="6">
    <location>
        <begin position="349"/>
        <end position="371"/>
    </location>
</feature>
<keyword evidence="5 6" id="KW-0472">Membrane</keyword>
<evidence type="ECO:0000256" key="2">
    <source>
        <dbReference type="ARBA" id="ARBA00008974"/>
    </source>
</evidence>
<evidence type="ECO:0000256" key="4">
    <source>
        <dbReference type="ARBA" id="ARBA00022989"/>
    </source>
</evidence>
<reference evidence="7" key="3">
    <citation type="submission" date="2020-11" db="EMBL/GenBank/DDBJ databases">
        <authorList>
            <person name="Lee S.D."/>
        </authorList>
    </citation>
    <scope>NUCLEOTIDE SEQUENCE</scope>
    <source>
        <strain evidence="7">SAP-2</strain>
    </source>
</reference>
<feature type="transmembrane region" description="Helical" evidence="6">
    <location>
        <begin position="283"/>
        <end position="310"/>
    </location>
</feature>
<feature type="transmembrane region" description="Helical" evidence="6">
    <location>
        <begin position="164"/>
        <end position="184"/>
    </location>
</feature>
<reference evidence="7" key="4">
    <citation type="submission" date="2022-09" db="EMBL/GenBank/DDBJ databases">
        <title>Rouxiella aceris sp. nov., isolated from tree sap and emended description of the genus Rhouxiella.</title>
        <authorList>
            <person name="Kim I.S."/>
        </authorList>
    </citation>
    <scope>NUCLEOTIDE SEQUENCE</scope>
    <source>
        <strain evidence="7">SAP-2</strain>
    </source>
</reference>
<dbReference type="GO" id="GO:0015209">
    <property type="term" value="F:cytosine transmembrane transporter activity"/>
    <property type="evidence" value="ECO:0007669"/>
    <property type="project" value="InterPro"/>
</dbReference>
<evidence type="ECO:0000313" key="7">
    <source>
        <dbReference type="EMBL" id="MBF6638923.1"/>
    </source>
</evidence>
<feature type="transmembrane region" description="Helical" evidence="6">
    <location>
        <begin position="135"/>
        <end position="157"/>
    </location>
</feature>
<comment type="caution">
    <text evidence="7">The sequence shown here is derived from an EMBL/GenBank/DDBJ whole genome shotgun (WGS) entry which is preliminary data.</text>
</comment>
<keyword evidence="4 6" id="KW-1133">Transmembrane helix</keyword>
<evidence type="ECO:0000256" key="5">
    <source>
        <dbReference type="ARBA" id="ARBA00023136"/>
    </source>
</evidence>
<dbReference type="PANTHER" id="PTHR30569:SF0">
    <property type="entry name" value="CYTOSINE PERMEASE"/>
    <property type="match status" value="1"/>
</dbReference>
<dbReference type="EMBL" id="MRWD01000012">
    <property type="protein sequence ID" value="ORJ22021.1"/>
    <property type="molecule type" value="Genomic_DNA"/>
</dbReference>
<feature type="transmembrane region" description="Helical" evidence="6">
    <location>
        <begin position="383"/>
        <end position="402"/>
    </location>
</feature>
<dbReference type="Proteomes" id="UP000192722">
    <property type="component" value="Unassembled WGS sequence"/>
</dbReference>